<feature type="domain" description="NAD-dependent epimerase/dehydratase" evidence="1">
    <location>
        <begin position="7"/>
        <end position="211"/>
    </location>
</feature>
<dbReference type="CDD" id="cd05271">
    <property type="entry name" value="NDUFA9_like_SDR_a"/>
    <property type="match status" value="1"/>
</dbReference>
<reference evidence="2 3" key="1">
    <citation type="submission" date="2023-10" db="EMBL/GenBank/DDBJ databases">
        <title>Sphingomonas sp. HF-S4 16S ribosomal RNA gene Genome sequencing and assembly.</title>
        <authorList>
            <person name="Lee H."/>
        </authorList>
    </citation>
    <scope>NUCLEOTIDE SEQUENCE [LARGE SCALE GENOMIC DNA]</scope>
    <source>
        <strain evidence="2 3">HF-S4</strain>
    </source>
</reference>
<evidence type="ECO:0000259" key="1">
    <source>
        <dbReference type="Pfam" id="PF01370"/>
    </source>
</evidence>
<dbReference type="Pfam" id="PF01370">
    <property type="entry name" value="Epimerase"/>
    <property type="match status" value="1"/>
</dbReference>
<dbReference type="InterPro" id="IPR036291">
    <property type="entry name" value="NAD(P)-bd_dom_sf"/>
</dbReference>
<gene>
    <name evidence="2" type="ORF">RZN05_15795</name>
</gene>
<dbReference type="PANTHER" id="PTHR12126:SF11">
    <property type="entry name" value="NADH DEHYDROGENASE [UBIQUINONE] 1 ALPHA SUBCOMPLEX SUBUNIT 9, MITOCHONDRIAL"/>
    <property type="match status" value="1"/>
</dbReference>
<keyword evidence="3" id="KW-1185">Reference proteome</keyword>
<dbReference type="EMBL" id="JAWJEJ010000002">
    <property type="protein sequence ID" value="MDV3458460.1"/>
    <property type="molecule type" value="Genomic_DNA"/>
</dbReference>
<dbReference type="InterPro" id="IPR001509">
    <property type="entry name" value="Epimerase_deHydtase"/>
</dbReference>
<dbReference type="SUPFAM" id="SSF51735">
    <property type="entry name" value="NAD(P)-binding Rossmann-fold domains"/>
    <property type="match status" value="1"/>
</dbReference>
<protein>
    <submittedName>
        <fullName evidence="2">Complex I NDUFA9 subunit family protein</fullName>
    </submittedName>
</protein>
<evidence type="ECO:0000313" key="3">
    <source>
        <dbReference type="Proteomes" id="UP001273531"/>
    </source>
</evidence>
<organism evidence="2 3">
    <name type="scientific">Sphingomonas agrestis</name>
    <dbReference type="NCBI Taxonomy" id="3080540"/>
    <lineage>
        <taxon>Bacteria</taxon>
        <taxon>Pseudomonadati</taxon>
        <taxon>Pseudomonadota</taxon>
        <taxon>Alphaproteobacteria</taxon>
        <taxon>Sphingomonadales</taxon>
        <taxon>Sphingomonadaceae</taxon>
        <taxon>Sphingomonas</taxon>
    </lineage>
</organism>
<accession>A0ABU3YAN2</accession>
<sequence length="312" mass="32673">MKDRLVTLIGGGGFLGRYVAQELYRAGARVRIAQTRPRDAWFLKTQGGLGQTQFAATDTTRADSVARAIEGSDLVVNLAGTFGSAMQKVHVDGARNVAEAARNAGATALVHISAIGADSDSDSAYGRSKAQGEQAVLGAFPNATILRPSVMFGREDAFVNRFAGLIAAAPVVPVLRGEARFQPAYVADVAAAVVKAIEDPATYGGHLYELGGPDVVTMAELHRWIAATIGRPDRFVALPDALGGLIATFGALPGAPITRDQWLMLQHDNVAAAGSEGFAAFGITPTPLATVAPAWLVRFRRHGRFGRLGAAA</sequence>
<evidence type="ECO:0000313" key="2">
    <source>
        <dbReference type="EMBL" id="MDV3458460.1"/>
    </source>
</evidence>
<name>A0ABU3YAN2_9SPHN</name>
<dbReference type="RefSeq" id="WP_317227645.1">
    <property type="nucleotide sequence ID" value="NZ_JAWJEJ010000002.1"/>
</dbReference>
<comment type="caution">
    <text evidence="2">The sequence shown here is derived from an EMBL/GenBank/DDBJ whole genome shotgun (WGS) entry which is preliminary data.</text>
</comment>
<dbReference type="PANTHER" id="PTHR12126">
    <property type="entry name" value="NADH-UBIQUINONE OXIDOREDUCTASE 39 KDA SUBUNIT-RELATED"/>
    <property type="match status" value="1"/>
</dbReference>
<dbReference type="Proteomes" id="UP001273531">
    <property type="component" value="Unassembled WGS sequence"/>
</dbReference>
<dbReference type="Gene3D" id="3.40.50.720">
    <property type="entry name" value="NAD(P)-binding Rossmann-like Domain"/>
    <property type="match status" value="1"/>
</dbReference>
<dbReference type="InterPro" id="IPR051207">
    <property type="entry name" value="ComplexI_NDUFA9_subunit"/>
</dbReference>
<proteinExistence type="predicted"/>